<evidence type="ECO:0000256" key="3">
    <source>
        <dbReference type="PROSITE-ProRule" id="PRU00357"/>
    </source>
</evidence>
<dbReference type="InterPro" id="IPR010402">
    <property type="entry name" value="CCT_domain"/>
</dbReference>
<gene>
    <name evidence="6" type="ORF">Cni_G05047</name>
</gene>
<evidence type="ECO:0000313" key="7">
    <source>
        <dbReference type="Proteomes" id="UP001327560"/>
    </source>
</evidence>
<dbReference type="PROSITE" id="PS51017">
    <property type="entry name" value="CCT"/>
    <property type="match status" value="1"/>
</dbReference>
<dbReference type="PANTHER" id="PTHR31874:SF10">
    <property type="entry name" value="PROTEIN CHLOROPLAST IMPORT APPARATUS 2"/>
    <property type="match status" value="1"/>
</dbReference>
<keyword evidence="2 3" id="KW-0539">Nucleus</keyword>
<evidence type="ECO:0000313" key="6">
    <source>
        <dbReference type="EMBL" id="WOK96340.1"/>
    </source>
</evidence>
<feature type="compositionally biased region" description="Low complexity" evidence="4">
    <location>
        <begin position="22"/>
        <end position="45"/>
    </location>
</feature>
<organism evidence="6 7">
    <name type="scientific">Canna indica</name>
    <name type="common">Indian-shot</name>
    <dbReference type="NCBI Taxonomy" id="4628"/>
    <lineage>
        <taxon>Eukaryota</taxon>
        <taxon>Viridiplantae</taxon>
        <taxon>Streptophyta</taxon>
        <taxon>Embryophyta</taxon>
        <taxon>Tracheophyta</taxon>
        <taxon>Spermatophyta</taxon>
        <taxon>Magnoliopsida</taxon>
        <taxon>Liliopsida</taxon>
        <taxon>Zingiberales</taxon>
        <taxon>Cannaceae</taxon>
        <taxon>Canna</taxon>
    </lineage>
</organism>
<evidence type="ECO:0000259" key="5">
    <source>
        <dbReference type="PROSITE" id="PS51017"/>
    </source>
</evidence>
<dbReference type="AlphaFoldDB" id="A0AAQ3Q4J8"/>
<evidence type="ECO:0000256" key="1">
    <source>
        <dbReference type="ARBA" id="ARBA00004123"/>
    </source>
</evidence>
<dbReference type="GO" id="GO:0006355">
    <property type="term" value="P:regulation of DNA-templated transcription"/>
    <property type="evidence" value="ECO:0007669"/>
    <property type="project" value="TreeGrafter"/>
</dbReference>
<dbReference type="EMBL" id="CP136891">
    <property type="protein sequence ID" value="WOK96340.1"/>
    <property type="molecule type" value="Genomic_DNA"/>
</dbReference>
<sequence length="413" mass="45600">MSSCLSGGGRTYGFDLDIVKPSSSSSGRLSHTSSPSSTLSDSSNSALAISIKKARTPRKRPNQTYNEAAALLSTIYPNIFSAKGLNKLSRNTKPFSSLPESSDLLLPPFPVLSDAAFLIHQPQPEKPAAFQLELKHKVPFDKECTSPASSISWEPNSPDTFNDDFDAESILDEEVEEGIDSIMGNLSMNTPPEVDKNEELSNHNSSINPLLRRLIGHRTSSGRFDFGLGLHFGRNLQRALRNRDDGDWWRSPAVPVQNLVSHSKPPAATPASGKKKKKPNKQESDMKNTASTTSSPLPEKLKAGLGLKLNHEEVLKAWSDRGSMFSESDSPDSPNLSVDDALARLADIDLFPDAGGVREASVMRYKEKRRSRLFSKKIRYQVRKVNADRRPRMKGRFVRSPSLLQQAIEDESQ</sequence>
<feature type="region of interest" description="Disordered" evidence="4">
    <location>
        <begin position="256"/>
        <end position="300"/>
    </location>
</feature>
<comment type="subcellular location">
    <subcellularLocation>
        <location evidence="1 3">Nucleus</location>
    </subcellularLocation>
</comment>
<accession>A0AAQ3Q4J8</accession>
<name>A0AAQ3Q4J8_9LILI</name>
<evidence type="ECO:0000256" key="2">
    <source>
        <dbReference type="ARBA" id="ARBA00023242"/>
    </source>
</evidence>
<feature type="compositionally biased region" description="Polar residues" evidence="4">
    <location>
        <begin position="287"/>
        <end position="296"/>
    </location>
</feature>
<proteinExistence type="predicted"/>
<reference evidence="6 7" key="1">
    <citation type="submission" date="2023-10" db="EMBL/GenBank/DDBJ databases">
        <title>Chromosome-scale genome assembly provides insights into flower coloration mechanisms of Canna indica.</title>
        <authorList>
            <person name="Li C."/>
        </authorList>
    </citation>
    <scope>NUCLEOTIDE SEQUENCE [LARGE SCALE GENOMIC DNA]</scope>
    <source>
        <tissue evidence="6">Flower</tissue>
    </source>
</reference>
<keyword evidence="7" id="KW-1185">Reference proteome</keyword>
<dbReference type="GO" id="GO:0005634">
    <property type="term" value="C:nucleus"/>
    <property type="evidence" value="ECO:0007669"/>
    <property type="project" value="UniProtKB-SubCell"/>
</dbReference>
<dbReference type="Pfam" id="PF06203">
    <property type="entry name" value="CCT"/>
    <property type="match status" value="1"/>
</dbReference>
<evidence type="ECO:0000256" key="4">
    <source>
        <dbReference type="SAM" id="MobiDB-lite"/>
    </source>
</evidence>
<dbReference type="PANTHER" id="PTHR31874">
    <property type="entry name" value="CCT MOTIF FAMILY PROTEIN, EXPRESSED"/>
    <property type="match status" value="1"/>
</dbReference>
<feature type="region of interest" description="Disordered" evidence="4">
    <location>
        <begin position="21"/>
        <end position="45"/>
    </location>
</feature>
<dbReference type="Proteomes" id="UP001327560">
    <property type="component" value="Chromosome 2"/>
</dbReference>
<feature type="domain" description="CCT" evidence="5">
    <location>
        <begin position="358"/>
        <end position="400"/>
    </location>
</feature>
<protein>
    <submittedName>
        <fullName evidence="6">Protein CHLOROPLAST IMPORT APPARATUS 2-like isoform X2</fullName>
    </submittedName>
</protein>
<dbReference type="InterPro" id="IPR052453">
    <property type="entry name" value="CONSTANS-like_ZF"/>
</dbReference>